<keyword evidence="1" id="KW-1133">Transmembrane helix</keyword>
<dbReference type="RefSeq" id="WP_068271275.1">
    <property type="nucleotide sequence ID" value="NZ_LQZG01000001.1"/>
</dbReference>
<evidence type="ECO:0000313" key="2">
    <source>
        <dbReference type="EMBL" id="OAB88782.1"/>
    </source>
</evidence>
<evidence type="ECO:0008006" key="4">
    <source>
        <dbReference type="Google" id="ProtNLM"/>
    </source>
</evidence>
<name>A0A176QGH6_9MICO</name>
<comment type="caution">
    <text evidence="2">The sequence shown here is derived from an EMBL/GenBank/DDBJ whole genome shotgun (WGS) entry which is preliminary data.</text>
</comment>
<gene>
    <name evidence="2" type="ORF">AWH69_03100</name>
</gene>
<evidence type="ECO:0000313" key="3">
    <source>
        <dbReference type="Proteomes" id="UP000076976"/>
    </source>
</evidence>
<evidence type="ECO:0000256" key="1">
    <source>
        <dbReference type="SAM" id="Phobius"/>
    </source>
</evidence>
<keyword evidence="1" id="KW-0812">Transmembrane</keyword>
<dbReference type="AlphaFoldDB" id="A0A176QGH6"/>
<sequence length="441" mass="46688">MSPHEIADPTTPRSKTPFVVAGVLAAGVAVVATAGLAWRALNPATEVTGQVALTSEALVRIGPGGWYYESGRRGAPDLVRQVGTDASWEVPEMESGLSATPDLLTEDGTVLLLDGDAVEIRTADSTQRTDVRDVAQAYGEDLWPGERLELVGASATHAVVRSCLTDESDGAAQDVTVLAGVALDDGDVSWATRVAASCDPEVATYKARHVPAQRYTFVETPDEVLAVDLSDGDVAQRWRGLEIHDVAVRGDDALVTVGDRVRAISLRSGRTLDEQECRVASLGDDIGIDGQVSELGALSAGCMERSWVWDGEQLVEGPDDGGGINEPLSEGREVARGRLALTREGTTLHVRDLLGERPDQEVAMQSEDAVVAAYQPGGRLLVLAEVGDDHASSMRLVDLHTGDLVADATGRLDFSADVTPDGYALVESADHETHWVVGVAR</sequence>
<proteinExistence type="predicted"/>
<dbReference type="EMBL" id="LQZG01000001">
    <property type="protein sequence ID" value="OAB88782.1"/>
    <property type="molecule type" value="Genomic_DNA"/>
</dbReference>
<reference evidence="2 3" key="1">
    <citation type="submission" date="2016-01" db="EMBL/GenBank/DDBJ databases">
        <title>Janibacter melonis strain CD11_4 genome sequencing and assembly.</title>
        <authorList>
            <person name="Nair G.R."/>
            <person name="Kaur G."/>
            <person name="Chander A.M."/>
            <person name="Mayilraj S."/>
        </authorList>
    </citation>
    <scope>NUCLEOTIDE SEQUENCE [LARGE SCALE GENOMIC DNA]</scope>
    <source>
        <strain evidence="2 3">CD11-4</strain>
    </source>
</reference>
<dbReference type="STRING" id="262209.AWH69_03100"/>
<keyword evidence="3" id="KW-1185">Reference proteome</keyword>
<protein>
    <recommendedName>
        <fullName evidence="4">PQQ-binding-like beta-propeller repeat protein</fullName>
    </recommendedName>
</protein>
<keyword evidence="1" id="KW-0472">Membrane</keyword>
<accession>A0A176QGH6</accession>
<feature type="transmembrane region" description="Helical" evidence="1">
    <location>
        <begin position="18"/>
        <end position="38"/>
    </location>
</feature>
<dbReference type="Proteomes" id="UP000076976">
    <property type="component" value="Unassembled WGS sequence"/>
</dbReference>
<organism evidence="2 3">
    <name type="scientific">Janibacter melonis</name>
    <dbReference type="NCBI Taxonomy" id="262209"/>
    <lineage>
        <taxon>Bacteria</taxon>
        <taxon>Bacillati</taxon>
        <taxon>Actinomycetota</taxon>
        <taxon>Actinomycetes</taxon>
        <taxon>Micrococcales</taxon>
        <taxon>Intrasporangiaceae</taxon>
        <taxon>Janibacter</taxon>
    </lineage>
</organism>